<feature type="transmembrane region" description="Helical" evidence="1">
    <location>
        <begin position="201"/>
        <end position="222"/>
    </location>
</feature>
<feature type="transmembrane region" description="Helical" evidence="1">
    <location>
        <begin position="164"/>
        <end position="189"/>
    </location>
</feature>
<protein>
    <recommendedName>
        <fullName evidence="4">Glycosyltransferase RgtA/B/C/D-like domain-containing protein</fullName>
    </recommendedName>
</protein>
<keyword evidence="1" id="KW-0812">Transmembrane</keyword>
<keyword evidence="3" id="KW-1185">Reference proteome</keyword>
<keyword evidence="1" id="KW-1133">Transmembrane helix</keyword>
<organism evidence="2 3">
    <name type="scientific">Mesobacillus jeotgali</name>
    <dbReference type="NCBI Taxonomy" id="129985"/>
    <lineage>
        <taxon>Bacteria</taxon>
        <taxon>Bacillati</taxon>
        <taxon>Bacillota</taxon>
        <taxon>Bacilli</taxon>
        <taxon>Bacillales</taxon>
        <taxon>Bacillaceae</taxon>
        <taxon>Mesobacillus</taxon>
    </lineage>
</organism>
<dbReference type="Proteomes" id="UP001303324">
    <property type="component" value="Chromosome"/>
</dbReference>
<evidence type="ECO:0000256" key="1">
    <source>
        <dbReference type="SAM" id="Phobius"/>
    </source>
</evidence>
<keyword evidence="1" id="KW-0472">Membrane</keyword>
<feature type="transmembrane region" description="Helical" evidence="1">
    <location>
        <begin position="83"/>
        <end position="103"/>
    </location>
</feature>
<accession>A0ABY9VDI5</accession>
<sequence>MMNSEKMKRVVIPGLSSLAVLYIFVLQLNSLNPFVASWDQVDFTLALERFDLRAMQPHFPGYPYFILGGMLLKYLVNQPSQALVLFNVLVYASSILPVYLIGARSLSRTNAILLAAVLYTASYPLIIVNQPMSEGAALAAFWWYFWSITAAESRPAGKWMLLPLILFSILLGIRLSYIPMGIGILYLLYKKYTKQEIAFGGVIKYVIIAGLFQLIWVGGLVISEGGLTSFLELAFGFTGGHFQEWGGTSATNELSFLARLKAFLFTNILWWGIFSRTTVLMVLYIVIGIVLFLPALNKKDYKKNSVQKEYTVHKEDTFQKKNADQKENTVQKENIFKREETFQTKDIVQGKNTLLLGMLLLLAYSVWAFFAQNIDKPRHILPLALLLVFIGLIVFFKKRAETYASLLVVLVIIAQAIFSSSYIQNQVANEPAVYQLAHYLEEQPGDFILYTWEETRVLQYLEMPYLHKRIYTYRNFLHDKGLYKGKTVYLTNSVVDGFRSQGYDLSGELEKVRTFTSDEIYDPVYHEIILYKWTP</sequence>
<feature type="transmembrane region" description="Helical" evidence="1">
    <location>
        <begin position="380"/>
        <end position="396"/>
    </location>
</feature>
<gene>
    <name evidence="2" type="ORF">RH061_17355</name>
</gene>
<reference evidence="2 3" key="1">
    <citation type="submission" date="2023-09" db="EMBL/GenBank/DDBJ databases">
        <title>Microbial mechanism of fulvic acid promoting antimony reduction mineralization in rice fields.</title>
        <authorList>
            <person name="Chen G."/>
            <person name="Lan J."/>
        </authorList>
    </citation>
    <scope>NUCLEOTIDE SEQUENCE [LARGE SCALE GENOMIC DNA]</scope>
    <source>
        <strain evidence="2 3">PS1</strain>
    </source>
</reference>
<proteinExistence type="predicted"/>
<dbReference type="RefSeq" id="WP_311072047.1">
    <property type="nucleotide sequence ID" value="NZ_CP134494.1"/>
</dbReference>
<dbReference type="EMBL" id="CP134494">
    <property type="protein sequence ID" value="WNF21939.1"/>
    <property type="molecule type" value="Genomic_DNA"/>
</dbReference>
<feature type="transmembrane region" description="Helical" evidence="1">
    <location>
        <begin position="403"/>
        <end position="423"/>
    </location>
</feature>
<feature type="transmembrane region" description="Helical" evidence="1">
    <location>
        <begin position="354"/>
        <end position="374"/>
    </location>
</feature>
<name>A0ABY9VDI5_9BACI</name>
<feature type="transmembrane region" description="Helical" evidence="1">
    <location>
        <begin position="268"/>
        <end position="293"/>
    </location>
</feature>
<feature type="transmembrane region" description="Helical" evidence="1">
    <location>
        <begin position="109"/>
        <end position="128"/>
    </location>
</feature>
<feature type="transmembrane region" description="Helical" evidence="1">
    <location>
        <begin position="135"/>
        <end position="152"/>
    </location>
</feature>
<evidence type="ECO:0008006" key="4">
    <source>
        <dbReference type="Google" id="ProtNLM"/>
    </source>
</evidence>
<evidence type="ECO:0000313" key="2">
    <source>
        <dbReference type="EMBL" id="WNF21939.1"/>
    </source>
</evidence>
<evidence type="ECO:0000313" key="3">
    <source>
        <dbReference type="Proteomes" id="UP001303324"/>
    </source>
</evidence>
<feature type="transmembrane region" description="Helical" evidence="1">
    <location>
        <begin position="61"/>
        <end position="76"/>
    </location>
</feature>